<comment type="caution">
    <text evidence="2">The sequence shown here is derived from an EMBL/GenBank/DDBJ whole genome shotgun (WGS) entry which is preliminary data.</text>
</comment>
<keyword evidence="3" id="KW-1185">Reference proteome</keyword>
<dbReference type="EMBL" id="BLAD01000043">
    <property type="protein sequence ID" value="GES00087.1"/>
    <property type="molecule type" value="Genomic_DNA"/>
</dbReference>
<sequence>MHDIDTLLSEPCGDLGDGAHPPGIGRQPAMTLDATTEGRQWIHQDVLGTDFDRELAQRGELRHFGERIAE</sequence>
<gene>
    <name evidence="2" type="ORF">Acor_21500</name>
</gene>
<evidence type="ECO:0000313" key="3">
    <source>
        <dbReference type="Proteomes" id="UP000334990"/>
    </source>
</evidence>
<protein>
    <submittedName>
        <fullName evidence="2">Uncharacterized protein</fullName>
    </submittedName>
</protein>
<evidence type="ECO:0000313" key="2">
    <source>
        <dbReference type="EMBL" id="GES00087.1"/>
    </source>
</evidence>
<organism evidence="2 3">
    <name type="scientific">Acrocarpospora corrugata</name>
    <dbReference type="NCBI Taxonomy" id="35763"/>
    <lineage>
        <taxon>Bacteria</taxon>
        <taxon>Bacillati</taxon>
        <taxon>Actinomycetota</taxon>
        <taxon>Actinomycetes</taxon>
        <taxon>Streptosporangiales</taxon>
        <taxon>Streptosporangiaceae</taxon>
        <taxon>Acrocarpospora</taxon>
    </lineage>
</organism>
<name>A0A5M3VTF8_9ACTN</name>
<proteinExistence type="predicted"/>
<evidence type="ECO:0000256" key="1">
    <source>
        <dbReference type="SAM" id="MobiDB-lite"/>
    </source>
</evidence>
<dbReference type="Proteomes" id="UP000334990">
    <property type="component" value="Unassembled WGS sequence"/>
</dbReference>
<accession>A0A5M3VTF8</accession>
<dbReference type="AlphaFoldDB" id="A0A5M3VTF8"/>
<reference evidence="2 3" key="1">
    <citation type="submission" date="2019-10" db="EMBL/GenBank/DDBJ databases">
        <title>Whole genome shotgun sequence of Acrocarpospora corrugata NBRC 13972.</title>
        <authorList>
            <person name="Ichikawa N."/>
            <person name="Kimura A."/>
            <person name="Kitahashi Y."/>
            <person name="Komaki H."/>
            <person name="Oguchi A."/>
        </authorList>
    </citation>
    <scope>NUCLEOTIDE SEQUENCE [LARGE SCALE GENOMIC DNA]</scope>
    <source>
        <strain evidence="2 3">NBRC 13972</strain>
    </source>
</reference>
<feature type="region of interest" description="Disordered" evidence="1">
    <location>
        <begin position="1"/>
        <end position="21"/>
    </location>
</feature>